<accession>A0A8H4VZC1</accession>
<gene>
    <name evidence="2" type="ORF">G7Y89_g10312</name>
</gene>
<keyword evidence="3" id="KW-1185">Reference proteome</keyword>
<dbReference type="OrthoDB" id="3537171at2759"/>
<reference evidence="2 3" key="1">
    <citation type="submission" date="2020-03" db="EMBL/GenBank/DDBJ databases">
        <title>Draft Genome Sequence of Cudoniella acicularis.</title>
        <authorList>
            <person name="Buettner E."/>
            <person name="Kellner H."/>
        </authorList>
    </citation>
    <scope>NUCLEOTIDE SEQUENCE [LARGE SCALE GENOMIC DNA]</scope>
    <source>
        <strain evidence="2 3">DSM 108380</strain>
    </source>
</reference>
<dbReference type="PANTHER" id="PTHR37048:SF2">
    <property type="entry name" value="QUESTIONABLE PROTEIN"/>
    <property type="match status" value="1"/>
</dbReference>
<name>A0A8H4VZC1_9HELO</name>
<feature type="compositionally biased region" description="Basic and acidic residues" evidence="1">
    <location>
        <begin position="1"/>
        <end position="21"/>
    </location>
</feature>
<protein>
    <submittedName>
        <fullName evidence="2">Uncharacterized protein</fullName>
    </submittedName>
</protein>
<dbReference type="PANTHER" id="PTHR37048">
    <property type="entry name" value="QUESTIONABLE PROTEIN"/>
    <property type="match status" value="1"/>
</dbReference>
<organism evidence="2 3">
    <name type="scientific">Cudoniella acicularis</name>
    <dbReference type="NCBI Taxonomy" id="354080"/>
    <lineage>
        <taxon>Eukaryota</taxon>
        <taxon>Fungi</taxon>
        <taxon>Dikarya</taxon>
        <taxon>Ascomycota</taxon>
        <taxon>Pezizomycotina</taxon>
        <taxon>Leotiomycetes</taxon>
        <taxon>Helotiales</taxon>
        <taxon>Tricladiaceae</taxon>
        <taxon>Cudoniella</taxon>
    </lineage>
</organism>
<evidence type="ECO:0000313" key="3">
    <source>
        <dbReference type="Proteomes" id="UP000566819"/>
    </source>
</evidence>
<dbReference type="AlphaFoldDB" id="A0A8H4VZC1"/>
<feature type="region of interest" description="Disordered" evidence="1">
    <location>
        <begin position="1"/>
        <end position="32"/>
    </location>
</feature>
<evidence type="ECO:0000313" key="2">
    <source>
        <dbReference type="EMBL" id="KAF4627837.1"/>
    </source>
</evidence>
<proteinExistence type="predicted"/>
<evidence type="ECO:0000256" key="1">
    <source>
        <dbReference type="SAM" id="MobiDB-lite"/>
    </source>
</evidence>
<dbReference type="EMBL" id="JAAMPI010000902">
    <property type="protein sequence ID" value="KAF4627837.1"/>
    <property type="molecule type" value="Genomic_DNA"/>
</dbReference>
<comment type="caution">
    <text evidence="2">The sequence shown here is derived from an EMBL/GenBank/DDBJ whole genome shotgun (WGS) entry which is preliminary data.</text>
</comment>
<dbReference type="Proteomes" id="UP000566819">
    <property type="component" value="Unassembled WGS sequence"/>
</dbReference>
<sequence length="300" mass="33960">MSDSHSLYHEAPARRASETRHQRSGSNNERTRVEPGDLCVGCIVWLPPKDDGNDNIKCNCSTCTYPSELNDEGYNHPVIVLKISQKKGSFVAGDLVTTFTDTPLSSYIAQRTRRLQGSIPIFHPDSTPSTPEETHLSQLNLENGKLHKQSYIRLKHTYPIHCSLLRTFKPWQRYRAYKLRIDQESYGILMQHLRRKKEEWVETEDVRNMASRRLMGMVAGESKAVRAQNASVGRRERGGAASLSGAYPREMKSLTDGFHDFQTRSGSKPDEHNDEGKPGLLVSVLLGVLVAGVRWWKSVR</sequence>